<proteinExistence type="inferred from homology"/>
<dbReference type="Proteomes" id="UP000742460">
    <property type="component" value="Unassembled WGS sequence"/>
</dbReference>
<dbReference type="InterPro" id="IPR029058">
    <property type="entry name" value="AB_hydrolase_fold"/>
</dbReference>
<feature type="domain" description="Phospholipase/carboxylesterase/thioesterase" evidence="3">
    <location>
        <begin position="26"/>
        <end position="213"/>
    </location>
</feature>
<comment type="similarity">
    <text evidence="1">Belongs to the AB hydrolase superfamily. AB hydrolase 2 family.</text>
</comment>
<dbReference type="SUPFAM" id="SSF53474">
    <property type="entry name" value="alpha/beta-Hydrolases"/>
    <property type="match status" value="1"/>
</dbReference>
<protein>
    <submittedName>
        <fullName evidence="4">Dienelactone hydrolase family protein</fullName>
    </submittedName>
</protein>
<evidence type="ECO:0000313" key="4">
    <source>
        <dbReference type="EMBL" id="HJG90873.1"/>
    </source>
</evidence>
<dbReference type="EMBL" id="DYUE01000103">
    <property type="protein sequence ID" value="HJG90873.1"/>
    <property type="molecule type" value="Genomic_DNA"/>
</dbReference>
<evidence type="ECO:0000313" key="5">
    <source>
        <dbReference type="Proteomes" id="UP000742460"/>
    </source>
</evidence>
<dbReference type="Pfam" id="PF02230">
    <property type="entry name" value="Abhydrolase_2"/>
    <property type="match status" value="1"/>
</dbReference>
<evidence type="ECO:0000256" key="2">
    <source>
        <dbReference type="ARBA" id="ARBA00022801"/>
    </source>
</evidence>
<comment type="caution">
    <text evidence="4">The sequence shown here is derived from an EMBL/GenBank/DDBJ whole genome shotgun (WGS) entry which is preliminary data.</text>
</comment>
<dbReference type="Gene3D" id="3.40.50.1820">
    <property type="entry name" value="alpha/beta hydrolase"/>
    <property type="match status" value="1"/>
</dbReference>
<dbReference type="PANTHER" id="PTHR10655">
    <property type="entry name" value="LYSOPHOSPHOLIPASE-RELATED"/>
    <property type="match status" value="1"/>
</dbReference>
<name>A0A921MU74_9MICO</name>
<dbReference type="GO" id="GO:0016787">
    <property type="term" value="F:hydrolase activity"/>
    <property type="evidence" value="ECO:0007669"/>
    <property type="project" value="UniProtKB-KW"/>
</dbReference>
<dbReference type="InterPro" id="IPR050565">
    <property type="entry name" value="LYPA1-2/EST-like"/>
</dbReference>
<evidence type="ECO:0000256" key="1">
    <source>
        <dbReference type="ARBA" id="ARBA00006499"/>
    </source>
</evidence>
<gene>
    <name evidence="4" type="ORF">K8V81_04025</name>
</gene>
<dbReference type="PANTHER" id="PTHR10655:SF17">
    <property type="entry name" value="LYSOPHOSPHOLIPASE-LIKE PROTEIN 1"/>
    <property type="match status" value="1"/>
</dbReference>
<sequence>MTQPSQYGPVELIAPRIDEDAVVRSEPATSDKPLVLLLHGLGSHENDLAGLVPHLPADFAYASLRGIHRYVQGYAWFEMPVDPANTSSVDTSAAAVEEWIAAQSVPVAGAIGFSQGGLLALHLLRRDPHALDFVVNLSGRPFPAPLPGDAALAAVRPPALWGHGGLDPLFDAETEDLTRQFMSAHLRLEEERRPYLGHAVDEVELRAIAAFLQRQAGAS</sequence>
<accession>A0A921MU74</accession>
<keyword evidence="2 4" id="KW-0378">Hydrolase</keyword>
<reference evidence="4" key="1">
    <citation type="journal article" date="2021" name="PeerJ">
        <title>Extensive microbial diversity within the chicken gut microbiome revealed by metagenomics and culture.</title>
        <authorList>
            <person name="Gilroy R."/>
            <person name="Ravi A."/>
            <person name="Getino M."/>
            <person name="Pursley I."/>
            <person name="Horton D.L."/>
            <person name="Alikhan N.F."/>
            <person name="Baker D."/>
            <person name="Gharbi K."/>
            <person name="Hall N."/>
            <person name="Watson M."/>
            <person name="Adriaenssens E.M."/>
            <person name="Foster-Nyarko E."/>
            <person name="Jarju S."/>
            <person name="Secka A."/>
            <person name="Antonio M."/>
            <person name="Oren A."/>
            <person name="Chaudhuri R.R."/>
            <person name="La Ragione R."/>
            <person name="Hildebrand F."/>
            <person name="Pallen M.J."/>
        </authorList>
    </citation>
    <scope>NUCLEOTIDE SEQUENCE</scope>
    <source>
        <strain evidence="4">ChiGjej5B5-22894</strain>
    </source>
</reference>
<dbReference type="AlphaFoldDB" id="A0A921MU74"/>
<evidence type="ECO:0000259" key="3">
    <source>
        <dbReference type="Pfam" id="PF02230"/>
    </source>
</evidence>
<reference evidence="4" key="2">
    <citation type="submission" date="2021-09" db="EMBL/GenBank/DDBJ databases">
        <authorList>
            <person name="Gilroy R."/>
        </authorList>
    </citation>
    <scope>NUCLEOTIDE SEQUENCE</scope>
    <source>
        <strain evidence="4">ChiGjej5B5-22894</strain>
    </source>
</reference>
<dbReference type="InterPro" id="IPR003140">
    <property type="entry name" value="PLipase/COase/thioEstase"/>
</dbReference>
<organism evidence="4 5">
    <name type="scientific">Brachybacterium massiliense</name>
    <dbReference type="NCBI Taxonomy" id="1755098"/>
    <lineage>
        <taxon>Bacteria</taxon>
        <taxon>Bacillati</taxon>
        <taxon>Actinomycetota</taxon>
        <taxon>Actinomycetes</taxon>
        <taxon>Micrococcales</taxon>
        <taxon>Dermabacteraceae</taxon>
        <taxon>Brachybacterium</taxon>
    </lineage>
</organism>